<protein>
    <submittedName>
        <fullName evidence="2">Uncharacterized protein</fullName>
    </submittedName>
</protein>
<reference evidence="3" key="1">
    <citation type="journal article" date="2019" name="Int. J. Syst. Evol. Microbiol.">
        <title>The Global Catalogue of Microorganisms (GCM) 10K type strain sequencing project: providing services to taxonomists for standard genome sequencing and annotation.</title>
        <authorList>
            <consortium name="The Broad Institute Genomics Platform"/>
            <consortium name="The Broad Institute Genome Sequencing Center for Infectious Disease"/>
            <person name="Wu L."/>
            <person name="Ma J."/>
        </authorList>
    </citation>
    <scope>NUCLEOTIDE SEQUENCE [LARGE SCALE GENOMIC DNA]</scope>
    <source>
        <strain evidence="3">JCM 10425</strain>
    </source>
</reference>
<feature type="compositionally biased region" description="Low complexity" evidence="1">
    <location>
        <begin position="214"/>
        <end position="224"/>
    </location>
</feature>
<evidence type="ECO:0000313" key="2">
    <source>
        <dbReference type="EMBL" id="GAA0272863.1"/>
    </source>
</evidence>
<feature type="region of interest" description="Disordered" evidence="1">
    <location>
        <begin position="52"/>
        <end position="224"/>
    </location>
</feature>
<feature type="compositionally biased region" description="Acidic residues" evidence="1">
    <location>
        <begin position="123"/>
        <end position="136"/>
    </location>
</feature>
<sequence>MRTRYRPSPRRRRAQWGGAVALCALATGSTAALLVVANAGVDLVRITPLQPGAAAGERPDRLPAGRAGSVTPSRESAFGWSTPDARRPHVTGPSSPQPAPSRTPTTSAPRVEPTPTAAWSTEPADEADEWASESEEFWTMNDTTPRPGESGAVMPEAEPASPGEGSARPTDAAPDSAGTSDGRRPAVGRVRVRPGPVPVTPSASPTPTPPSPSATPSVSDAPSR</sequence>
<organism evidence="2 3">
    <name type="scientific">Cryptosporangium japonicum</name>
    <dbReference type="NCBI Taxonomy" id="80872"/>
    <lineage>
        <taxon>Bacteria</taxon>
        <taxon>Bacillati</taxon>
        <taxon>Actinomycetota</taxon>
        <taxon>Actinomycetes</taxon>
        <taxon>Cryptosporangiales</taxon>
        <taxon>Cryptosporangiaceae</taxon>
        <taxon>Cryptosporangium</taxon>
    </lineage>
</organism>
<gene>
    <name evidence="2" type="ORF">GCM10009539_70350</name>
</gene>
<dbReference type="Proteomes" id="UP001500967">
    <property type="component" value="Unassembled WGS sequence"/>
</dbReference>
<dbReference type="RefSeq" id="WP_344653268.1">
    <property type="nucleotide sequence ID" value="NZ_BAAAGX010000032.1"/>
</dbReference>
<dbReference type="EMBL" id="BAAAGX010000032">
    <property type="protein sequence ID" value="GAA0272863.1"/>
    <property type="molecule type" value="Genomic_DNA"/>
</dbReference>
<accession>A0ABP3ERZ5</accession>
<evidence type="ECO:0000256" key="1">
    <source>
        <dbReference type="SAM" id="MobiDB-lite"/>
    </source>
</evidence>
<comment type="caution">
    <text evidence="2">The sequence shown here is derived from an EMBL/GenBank/DDBJ whole genome shotgun (WGS) entry which is preliminary data.</text>
</comment>
<evidence type="ECO:0000313" key="3">
    <source>
        <dbReference type="Proteomes" id="UP001500967"/>
    </source>
</evidence>
<feature type="compositionally biased region" description="Pro residues" evidence="1">
    <location>
        <begin position="195"/>
        <end position="213"/>
    </location>
</feature>
<proteinExistence type="predicted"/>
<name>A0ABP3ERZ5_9ACTN</name>
<keyword evidence="3" id="KW-1185">Reference proteome</keyword>